<reference evidence="4" key="1">
    <citation type="journal article" date="2019" name="Int. J. Syst. Evol. Microbiol.">
        <title>The Global Catalogue of Microorganisms (GCM) 10K type strain sequencing project: providing services to taxonomists for standard genome sequencing and annotation.</title>
        <authorList>
            <consortium name="The Broad Institute Genomics Platform"/>
            <consortium name="The Broad Institute Genome Sequencing Center for Infectious Disease"/>
            <person name="Wu L."/>
            <person name="Ma J."/>
        </authorList>
    </citation>
    <scope>NUCLEOTIDE SEQUENCE [LARGE SCALE GENOMIC DNA]</scope>
    <source>
        <strain evidence="4">CGMCC 1.15922</strain>
    </source>
</reference>
<evidence type="ECO:0000256" key="1">
    <source>
        <dbReference type="ARBA" id="ARBA00008270"/>
    </source>
</evidence>
<protein>
    <recommendedName>
        <fullName evidence="5">PhzF family phenazine biosynthesis protein</fullName>
    </recommendedName>
</protein>
<dbReference type="Proteomes" id="UP000626370">
    <property type="component" value="Unassembled WGS sequence"/>
</dbReference>
<comment type="caution">
    <text evidence="3">The sequence shown here is derived from an EMBL/GenBank/DDBJ whole genome shotgun (WGS) entry which is preliminary data.</text>
</comment>
<dbReference type="SUPFAM" id="SSF54506">
    <property type="entry name" value="Diaminopimelate epimerase-like"/>
    <property type="match status" value="1"/>
</dbReference>
<dbReference type="NCBIfam" id="TIGR00654">
    <property type="entry name" value="PhzF_family"/>
    <property type="match status" value="1"/>
</dbReference>
<dbReference type="PANTHER" id="PTHR13774">
    <property type="entry name" value="PHENAZINE BIOSYNTHESIS PROTEIN"/>
    <property type="match status" value="1"/>
</dbReference>
<dbReference type="Pfam" id="PF02567">
    <property type="entry name" value="PhzC-PhzF"/>
    <property type="match status" value="1"/>
</dbReference>
<evidence type="ECO:0000313" key="4">
    <source>
        <dbReference type="Proteomes" id="UP000626370"/>
    </source>
</evidence>
<sequence length="260" mass="29042">MKLSIYQVDAFAKAVFQGNPAAVIPLKQWLADDVLQQIAQENNLSETAFFIQYDQSVELRWFTPAEEVDLCGHATLATAHVLFEHLAFPHQKISFITKSGELIVEKSESGLSMNFPATMPQICKPPQALVDGLNGTKTFKELADFDYFIVLDSEQAIKDLQPNFTSWNKLDRRGVIVTAKGENTDFVSRCFYPILNVEEDPVTGSAHCLLAPYWAKELQKTTLIGKQLSTRSGEVHCQLLGNRVVLTGQCVDYLKGEITL</sequence>
<name>A0ABQ3ID80_9GAMM</name>
<accession>A0ABQ3ID80</accession>
<keyword evidence="2" id="KW-0413">Isomerase</keyword>
<dbReference type="PIRSF" id="PIRSF016184">
    <property type="entry name" value="PhzC_PhzF"/>
    <property type="match status" value="1"/>
</dbReference>
<dbReference type="Gene3D" id="3.10.310.10">
    <property type="entry name" value="Diaminopimelate Epimerase, Chain A, domain 1"/>
    <property type="match status" value="2"/>
</dbReference>
<dbReference type="EMBL" id="BNAH01000001">
    <property type="protein sequence ID" value="GHE77401.1"/>
    <property type="molecule type" value="Genomic_DNA"/>
</dbReference>
<evidence type="ECO:0008006" key="5">
    <source>
        <dbReference type="Google" id="ProtNLM"/>
    </source>
</evidence>
<comment type="similarity">
    <text evidence="1">Belongs to the PhzF family.</text>
</comment>
<organism evidence="3 4">
    <name type="scientific">Thalassotalea profundi</name>
    <dbReference type="NCBI Taxonomy" id="2036687"/>
    <lineage>
        <taxon>Bacteria</taxon>
        <taxon>Pseudomonadati</taxon>
        <taxon>Pseudomonadota</taxon>
        <taxon>Gammaproteobacteria</taxon>
        <taxon>Alteromonadales</taxon>
        <taxon>Colwelliaceae</taxon>
        <taxon>Thalassotalea</taxon>
    </lineage>
</organism>
<proteinExistence type="inferred from homology"/>
<dbReference type="InterPro" id="IPR003719">
    <property type="entry name" value="Phenazine_PhzF-like"/>
</dbReference>
<dbReference type="PANTHER" id="PTHR13774:SF17">
    <property type="entry name" value="PHENAZINE BIOSYNTHESIS-LIKE DOMAIN-CONTAINING PROTEIN"/>
    <property type="match status" value="1"/>
</dbReference>
<evidence type="ECO:0000313" key="3">
    <source>
        <dbReference type="EMBL" id="GHE77401.1"/>
    </source>
</evidence>
<evidence type="ECO:0000256" key="2">
    <source>
        <dbReference type="ARBA" id="ARBA00023235"/>
    </source>
</evidence>
<dbReference type="RefSeq" id="WP_189376148.1">
    <property type="nucleotide sequence ID" value="NZ_BNAH01000001.1"/>
</dbReference>
<gene>
    <name evidence="3" type="ORF">GCM10011501_01170</name>
</gene>
<keyword evidence="4" id="KW-1185">Reference proteome</keyword>